<dbReference type="InterPro" id="IPR015424">
    <property type="entry name" value="PyrdxlP-dep_Trfase"/>
</dbReference>
<dbReference type="PANTHER" id="PTHR43686">
    <property type="entry name" value="SULFURTRANSFERASE-RELATED"/>
    <property type="match status" value="1"/>
</dbReference>
<proteinExistence type="predicted"/>
<dbReference type="EMBL" id="FMZV01000040">
    <property type="protein sequence ID" value="SDE78473.1"/>
    <property type="molecule type" value="Genomic_DNA"/>
</dbReference>
<name>A0A1G7FRE3_9RHOB</name>
<evidence type="ECO:0000313" key="3">
    <source>
        <dbReference type="Proteomes" id="UP000199628"/>
    </source>
</evidence>
<protein>
    <recommendedName>
        <fullName evidence="4">Aminotransferase class-V</fullName>
    </recommendedName>
</protein>
<dbReference type="STRING" id="639004.SAMN04488239_1404"/>
<reference evidence="3" key="1">
    <citation type="submission" date="2016-10" db="EMBL/GenBank/DDBJ databases">
        <authorList>
            <person name="Varghese N."/>
            <person name="Submissions S."/>
        </authorList>
    </citation>
    <scope>NUCLEOTIDE SEQUENCE [LARGE SCALE GENOMIC DNA]</scope>
    <source>
        <strain evidence="3">CGMCC 1.9108</strain>
    </source>
</reference>
<evidence type="ECO:0008006" key="4">
    <source>
        <dbReference type="Google" id="ProtNLM"/>
    </source>
</evidence>
<feature type="compositionally biased region" description="Basic residues" evidence="1">
    <location>
        <begin position="158"/>
        <end position="174"/>
    </location>
</feature>
<gene>
    <name evidence="2" type="ORF">SAMN04488239_1404</name>
</gene>
<organism evidence="2 3">
    <name type="scientific">Ruegeria marina</name>
    <dbReference type="NCBI Taxonomy" id="639004"/>
    <lineage>
        <taxon>Bacteria</taxon>
        <taxon>Pseudomonadati</taxon>
        <taxon>Pseudomonadota</taxon>
        <taxon>Alphaproteobacteria</taxon>
        <taxon>Rhodobacterales</taxon>
        <taxon>Roseobacteraceae</taxon>
        <taxon>Ruegeria</taxon>
    </lineage>
</organism>
<accession>A0A1G7FRE3</accession>
<evidence type="ECO:0000313" key="2">
    <source>
        <dbReference type="EMBL" id="SDE78473.1"/>
    </source>
</evidence>
<dbReference type="Proteomes" id="UP000199628">
    <property type="component" value="Unassembled WGS sequence"/>
</dbReference>
<evidence type="ECO:0000256" key="1">
    <source>
        <dbReference type="SAM" id="MobiDB-lite"/>
    </source>
</evidence>
<keyword evidence="3" id="KW-1185">Reference proteome</keyword>
<dbReference type="InterPro" id="IPR015422">
    <property type="entry name" value="PyrdxlP-dep_Trfase_small"/>
</dbReference>
<sequence>MAIALRDLVDDGWLVDRQENLRQRALNCWSTVPGLDVLGHEPEKRALPIFSLVFRDGEGEALDAAEAALLLSERYGLQVRGGCSCAGPYRHRFLGIDRAMSERLVALLDAGLAIARPGWVRFNLSPYLDEAKAAGSSPRLPNLPVILPDRTGDTWPVRRVRTPRRSRAASHRATKGIDPNPKSK</sequence>
<dbReference type="OrthoDB" id="9804366at2"/>
<dbReference type="AlphaFoldDB" id="A0A1G7FRE3"/>
<dbReference type="PANTHER" id="PTHR43686:SF1">
    <property type="entry name" value="AMINOTRAN_5 DOMAIN-CONTAINING PROTEIN"/>
    <property type="match status" value="1"/>
</dbReference>
<dbReference type="Gene3D" id="3.90.1150.10">
    <property type="entry name" value="Aspartate Aminotransferase, domain 1"/>
    <property type="match status" value="1"/>
</dbReference>
<dbReference type="SUPFAM" id="SSF53383">
    <property type="entry name" value="PLP-dependent transferases"/>
    <property type="match status" value="1"/>
</dbReference>
<feature type="region of interest" description="Disordered" evidence="1">
    <location>
        <begin position="154"/>
        <end position="184"/>
    </location>
</feature>